<feature type="domain" description="Cytochrome c assembly protein" evidence="10">
    <location>
        <begin position="41"/>
        <end position="198"/>
    </location>
</feature>
<keyword evidence="7 9" id="KW-1133">Transmembrane helix</keyword>
<proteinExistence type="inferred from homology"/>
<feature type="transmembrane region" description="Helical" evidence="9">
    <location>
        <begin position="107"/>
        <end position="127"/>
    </location>
</feature>
<evidence type="ECO:0000256" key="6">
    <source>
        <dbReference type="ARBA" id="ARBA00022748"/>
    </source>
</evidence>
<keyword evidence="12" id="KW-1185">Reference proteome</keyword>
<evidence type="ECO:0000256" key="2">
    <source>
        <dbReference type="ARBA" id="ARBA00004141"/>
    </source>
</evidence>
<protein>
    <recommendedName>
        <fullName evidence="4 9">Heme exporter protein C</fullName>
    </recommendedName>
    <alternativeName>
        <fullName evidence="9">Cytochrome c-type biogenesis protein</fullName>
    </alternativeName>
</protein>
<gene>
    <name evidence="9 11" type="primary">ccmC</name>
    <name evidence="11" type="ORF">Lnau_0972</name>
</gene>
<dbReference type="GO" id="GO:0005886">
    <property type="term" value="C:plasma membrane"/>
    <property type="evidence" value="ECO:0007669"/>
    <property type="project" value="UniProtKB-SubCell"/>
</dbReference>
<evidence type="ECO:0000256" key="3">
    <source>
        <dbReference type="ARBA" id="ARBA00005840"/>
    </source>
</evidence>
<feature type="transmembrane region" description="Helical" evidence="9">
    <location>
        <begin position="78"/>
        <end position="100"/>
    </location>
</feature>
<feature type="transmembrane region" description="Helical" evidence="9">
    <location>
        <begin position="215"/>
        <end position="235"/>
    </location>
</feature>
<comment type="subcellular location">
    <subcellularLocation>
        <location evidence="9">Cell inner membrane</location>
    </subcellularLocation>
    <subcellularLocation>
        <location evidence="2">Membrane</location>
        <topology evidence="2">Multi-pass membrane protein</topology>
    </subcellularLocation>
</comment>
<dbReference type="GO" id="GO:0017004">
    <property type="term" value="P:cytochrome complex assembly"/>
    <property type="evidence" value="ECO:0007669"/>
    <property type="project" value="UniProtKB-KW"/>
</dbReference>
<dbReference type="PANTHER" id="PTHR30071">
    <property type="entry name" value="HEME EXPORTER PROTEIN C"/>
    <property type="match status" value="1"/>
</dbReference>
<keyword evidence="8 9" id="KW-0472">Membrane</keyword>
<evidence type="ECO:0000256" key="7">
    <source>
        <dbReference type="ARBA" id="ARBA00022989"/>
    </source>
</evidence>
<keyword evidence="9" id="KW-0997">Cell inner membrane</keyword>
<evidence type="ECO:0000256" key="5">
    <source>
        <dbReference type="ARBA" id="ARBA00022692"/>
    </source>
</evidence>
<dbReference type="EMBL" id="LNYO01000013">
    <property type="protein sequence ID" value="KTD35988.1"/>
    <property type="molecule type" value="Genomic_DNA"/>
</dbReference>
<dbReference type="NCBIfam" id="TIGR01191">
    <property type="entry name" value="ccmC"/>
    <property type="match status" value="1"/>
</dbReference>
<reference evidence="11 12" key="1">
    <citation type="submission" date="2015-11" db="EMBL/GenBank/DDBJ databases">
        <title>Genomic analysis of 38 Legionella species identifies large and diverse effector repertoires.</title>
        <authorList>
            <person name="Burstein D."/>
            <person name="Amaro F."/>
            <person name="Zusman T."/>
            <person name="Lifshitz Z."/>
            <person name="Cohen O."/>
            <person name="Gilbert J.A."/>
            <person name="Pupko T."/>
            <person name="Shuman H.A."/>
            <person name="Segal G."/>
        </authorList>
    </citation>
    <scope>NUCLEOTIDE SEQUENCE [LARGE SCALE GENOMIC DNA]</scope>
    <source>
        <strain evidence="11 12">ATCC 49506</strain>
    </source>
</reference>
<feature type="transmembrane region" description="Helical" evidence="9">
    <location>
        <begin position="35"/>
        <end position="58"/>
    </location>
</feature>
<dbReference type="PATRIC" id="fig|45070.6.peg.1028"/>
<keyword evidence="9" id="KW-1003">Cell membrane</keyword>
<dbReference type="PRINTS" id="PR01386">
    <property type="entry name" value="CCMCBIOGNSIS"/>
</dbReference>
<dbReference type="Proteomes" id="UP000054725">
    <property type="component" value="Unassembled WGS sequence"/>
</dbReference>
<comment type="similarity">
    <text evidence="3 9">Belongs to the CcmC/CycZ/HelC family.</text>
</comment>
<evidence type="ECO:0000313" key="11">
    <source>
        <dbReference type="EMBL" id="KTD35988.1"/>
    </source>
</evidence>
<dbReference type="InterPro" id="IPR045062">
    <property type="entry name" value="Cyt_c_biogenesis_CcsA/CcmC"/>
</dbReference>
<dbReference type="InterPro" id="IPR003557">
    <property type="entry name" value="Cyt_c_biogenesis_CcmC"/>
</dbReference>
<keyword evidence="5 9" id="KW-0812">Transmembrane</keyword>
<keyword evidence="6 9" id="KW-0201">Cytochrome c-type biogenesis</keyword>
<dbReference type="GO" id="GO:0020037">
    <property type="term" value="F:heme binding"/>
    <property type="evidence" value="ECO:0007669"/>
    <property type="project" value="InterPro"/>
</dbReference>
<evidence type="ECO:0000256" key="1">
    <source>
        <dbReference type="ARBA" id="ARBA00002442"/>
    </source>
</evidence>
<dbReference type="AlphaFoldDB" id="A0A0W0WUL6"/>
<dbReference type="InterPro" id="IPR002541">
    <property type="entry name" value="Cyt_c_assembly"/>
</dbReference>
<dbReference type="PANTHER" id="PTHR30071:SF1">
    <property type="entry name" value="CYTOCHROME B_B6 PROTEIN-RELATED"/>
    <property type="match status" value="1"/>
</dbReference>
<feature type="transmembrane region" description="Helical" evidence="9">
    <location>
        <begin position="147"/>
        <end position="163"/>
    </location>
</feature>
<evidence type="ECO:0000259" key="10">
    <source>
        <dbReference type="Pfam" id="PF01578"/>
    </source>
</evidence>
<dbReference type="STRING" id="45070.Lnau_0972"/>
<dbReference type="GO" id="GO:0015232">
    <property type="term" value="F:heme transmembrane transporter activity"/>
    <property type="evidence" value="ECO:0007669"/>
    <property type="project" value="InterPro"/>
</dbReference>
<sequence>MHDKIPHFVIRTTPMWKFLYQMASPKAFYRLTKPWLSWLGFSALFLLTIGIIWGLVFAPPDYQQGDAFRIIYVHVPSAFLSMAIYGWMGFLALLLLVWGIKMAGMMLGIAAQLGASMAFLALVTGSIWGKPMWGTWWVWDARLTSELILLLLYLAILATKGAFQNKEQGDKILAILTLVGLVDLPIIHYSVYWWNSLHQGATLSVFAKPKIAGSMLYPLLLTLVGFSLYCVWLMLHKARTEVLERERRQNWVKDLVERGEI</sequence>
<dbReference type="Pfam" id="PF01578">
    <property type="entry name" value="Cytochrom_C_asm"/>
    <property type="match status" value="1"/>
</dbReference>
<name>A0A0W0WUL6_9GAMM</name>
<feature type="transmembrane region" description="Helical" evidence="9">
    <location>
        <begin position="172"/>
        <end position="195"/>
    </location>
</feature>
<comment type="function">
    <text evidence="1 9">Required for the export of heme to the periplasm for the biogenesis of c-type cytochromes.</text>
</comment>
<evidence type="ECO:0000256" key="4">
    <source>
        <dbReference type="ARBA" id="ARBA00016463"/>
    </source>
</evidence>
<organism evidence="11 12">
    <name type="scientific">Legionella nautarum</name>
    <dbReference type="NCBI Taxonomy" id="45070"/>
    <lineage>
        <taxon>Bacteria</taxon>
        <taxon>Pseudomonadati</taxon>
        <taxon>Pseudomonadota</taxon>
        <taxon>Gammaproteobacteria</taxon>
        <taxon>Legionellales</taxon>
        <taxon>Legionellaceae</taxon>
        <taxon>Legionella</taxon>
    </lineage>
</organism>
<accession>A0A0W0WUL6</accession>
<keyword evidence="9" id="KW-0813">Transport</keyword>
<comment type="caution">
    <text evidence="11">The sequence shown here is derived from an EMBL/GenBank/DDBJ whole genome shotgun (WGS) entry which is preliminary data.</text>
</comment>
<evidence type="ECO:0000256" key="9">
    <source>
        <dbReference type="RuleBase" id="RU364092"/>
    </source>
</evidence>
<evidence type="ECO:0000313" key="12">
    <source>
        <dbReference type="Proteomes" id="UP000054725"/>
    </source>
</evidence>
<evidence type="ECO:0000256" key="8">
    <source>
        <dbReference type="ARBA" id="ARBA00023136"/>
    </source>
</evidence>